<reference evidence="1" key="1">
    <citation type="submission" date="2022-10" db="EMBL/GenBank/DDBJ databases">
        <title>Culturing micro-colonial fungi from biological soil crusts in the Mojave desert and describing Neophaeococcomyces mojavensis, and introducing the new genera and species Taxawa tesnikishii.</title>
        <authorList>
            <person name="Kurbessoian T."/>
            <person name="Stajich J.E."/>
        </authorList>
    </citation>
    <scope>NUCLEOTIDE SEQUENCE</scope>
    <source>
        <strain evidence="1">JES_112</strain>
    </source>
</reference>
<name>A0ACC3AD56_9EURO</name>
<protein>
    <submittedName>
        <fullName evidence="1">Uncharacterized protein</fullName>
    </submittedName>
</protein>
<keyword evidence="2" id="KW-1185">Reference proteome</keyword>
<dbReference type="Proteomes" id="UP001172386">
    <property type="component" value="Unassembled WGS sequence"/>
</dbReference>
<organism evidence="1 2">
    <name type="scientific">Neophaeococcomyces mojaviensis</name>
    <dbReference type="NCBI Taxonomy" id="3383035"/>
    <lineage>
        <taxon>Eukaryota</taxon>
        <taxon>Fungi</taxon>
        <taxon>Dikarya</taxon>
        <taxon>Ascomycota</taxon>
        <taxon>Pezizomycotina</taxon>
        <taxon>Eurotiomycetes</taxon>
        <taxon>Chaetothyriomycetidae</taxon>
        <taxon>Chaetothyriales</taxon>
        <taxon>Chaetothyriales incertae sedis</taxon>
        <taxon>Neophaeococcomyces</taxon>
    </lineage>
</organism>
<sequence>MNRHSGSHSQPVQGGQMPPQPPHRSQPSYNAVPIPAGQSNGQGTRDRNGSLVGGQHFDTGKSPPNVANKNTKHVPCKFFRQGQCQAGNACPFLHTLDPMSHQAPCKYFMKGNCKFGAKCALAHYLPNGHRVSKADLDSALNANSRSYGRDDVHAYPPADPVLNEPFLPAQGIPDYFRSGQDMQFLYEDEPDLYPDRYQHRNGNGNGFEGIASPPTSQFGSPPDNMPFQSPAERVRRSALDAPLPASYDPTIPPHIAKYGPFGQSVPDKFGLRSPASSVLSQKIGSPPSRDPAAPSPMPSSNLKATTTLGVSPAQTGHSIGERIMHSQRVSRPKMMSASVPVHDWDDGLGIEPDLLPSGLHEDVLTPQERMRRLSKADQETSSSLRDRPEGLAIPQRQSSTFGSPPTAGSPSRFRAIFEEQQREKSNSVSGHVGSPLRESWMADGGSTISARPVQISGITQAMNRMELNRTDSTESTGPRMGGLGGLRAGYARFDRQISSPGLTSKRIDEEGEGAFFLMDDESTRANPAWIDNYTTNSRKVSTEGNNTPNRGGGDRPIFGFQA</sequence>
<evidence type="ECO:0000313" key="1">
    <source>
        <dbReference type="EMBL" id="KAJ9659438.1"/>
    </source>
</evidence>
<accession>A0ACC3AD56</accession>
<evidence type="ECO:0000313" key="2">
    <source>
        <dbReference type="Proteomes" id="UP001172386"/>
    </source>
</evidence>
<gene>
    <name evidence="1" type="ORF">H2198_003167</name>
</gene>
<dbReference type="EMBL" id="JAPDRQ010000040">
    <property type="protein sequence ID" value="KAJ9659438.1"/>
    <property type="molecule type" value="Genomic_DNA"/>
</dbReference>
<proteinExistence type="predicted"/>
<comment type="caution">
    <text evidence="1">The sequence shown here is derived from an EMBL/GenBank/DDBJ whole genome shotgun (WGS) entry which is preliminary data.</text>
</comment>